<dbReference type="GeneID" id="98915140"/>
<dbReference type="RefSeq" id="WP_132226336.1">
    <property type="nucleotide sequence ID" value="NZ_JANKBF010000010.1"/>
</dbReference>
<proteinExistence type="predicted"/>
<comment type="caution">
    <text evidence="1">The sequence shown here is derived from an EMBL/GenBank/DDBJ whole genome shotgun (WGS) entry which is preliminary data.</text>
</comment>
<keyword evidence="2" id="KW-1185">Reference proteome</keyword>
<evidence type="ECO:0000313" key="1">
    <source>
        <dbReference type="EMBL" id="TCW00557.1"/>
    </source>
</evidence>
<reference evidence="1 2" key="1">
    <citation type="submission" date="2019-03" db="EMBL/GenBank/DDBJ databases">
        <title>Genomic Encyclopedia of Type Strains, Phase IV (KMG-IV): sequencing the most valuable type-strain genomes for metagenomic binning, comparative biology and taxonomic classification.</title>
        <authorList>
            <person name="Goeker M."/>
        </authorList>
    </citation>
    <scope>NUCLEOTIDE SEQUENCE [LARGE SCALE GENOMIC DNA]</scope>
    <source>
        <strain evidence="1 2">DSM 29487</strain>
    </source>
</reference>
<gene>
    <name evidence="1" type="ORF">EDD60_10746</name>
</gene>
<dbReference type="Proteomes" id="UP000295515">
    <property type="component" value="Unassembled WGS sequence"/>
</dbReference>
<dbReference type="EMBL" id="SMCQ01000007">
    <property type="protein sequence ID" value="TCW00557.1"/>
    <property type="molecule type" value="Genomic_DNA"/>
</dbReference>
<organism evidence="1 2">
    <name type="scientific">Longibaculum muris</name>
    <dbReference type="NCBI Taxonomy" id="1796628"/>
    <lineage>
        <taxon>Bacteria</taxon>
        <taxon>Bacillati</taxon>
        <taxon>Bacillota</taxon>
        <taxon>Erysipelotrichia</taxon>
        <taxon>Erysipelotrichales</taxon>
        <taxon>Coprobacillaceae</taxon>
        <taxon>Longibaculum</taxon>
    </lineage>
</organism>
<accession>A0A4R3Z3W6</accession>
<dbReference type="AlphaFoldDB" id="A0A4R3Z3W6"/>
<sequence length="345" mass="40622">MDSIETSAAKFSSDYFFHYLLHHCDEVRNLFVSHLSDHPILNTELTVADFYQRKENAKKRILDVAVVDDQGYYYDLEMQNGDINRSEMIRFFNYASLLLDSQINKGKDYNVKTVKTLIIYTGKPIRDLEHFEHRFELIDSDYLIKLKDGPIEIEILQIERMEELGMEVVNNDQFYRIVHMFSKNEDFIDHHDDELYTLVLDHYNKYLNSDEYIANLQIERDRRAYHTGMIQSRKEGVEEGKIIGKQEGIEEGKIIGKQEGIEEGKIIGKQVGIEEGKIIGKQEGIEEGMLKAKRDYILILFRKEFPYEDTRFLENLSIEQYDAIMKLLSENGNLEQIYEVCHIFL</sequence>
<dbReference type="Pfam" id="PF12784">
    <property type="entry name" value="PDDEXK_2"/>
    <property type="match status" value="1"/>
</dbReference>
<protein>
    <submittedName>
        <fullName evidence="1">Uncharacterized protein</fullName>
    </submittedName>
</protein>
<name>A0A4R3Z3W6_9FIRM</name>
<evidence type="ECO:0000313" key="2">
    <source>
        <dbReference type="Proteomes" id="UP000295515"/>
    </source>
</evidence>